<organism evidence="2 3">
    <name type="scientific">Candidatus Mcinerneyibacterium aminivorans</name>
    <dbReference type="NCBI Taxonomy" id="2703815"/>
    <lineage>
        <taxon>Bacteria</taxon>
        <taxon>Candidatus Macinerneyibacteriota</taxon>
        <taxon>Candidatus Mcinerneyibacteria</taxon>
        <taxon>Candidatus Mcinerneyibacteriales</taxon>
        <taxon>Candidatus Mcinerneyibacteriaceae</taxon>
        <taxon>Candidatus Mcinerneyibacterium</taxon>
    </lineage>
</organism>
<dbReference type="Pfam" id="PF03473">
    <property type="entry name" value="MOSC"/>
    <property type="match status" value="1"/>
</dbReference>
<sequence>MKLLAICTSKKRGTFKYPQKEAILKKNWGIVGDAHADKWEKQVTILSQKSIEKFNKRYNINIEYGESAENLVVSNLDPANCPVGTKIEIGNGVLLEVTKIGKDITDDCPGFDKYGCCPTAEEGLFLKVVKGGKIKVEERVEII</sequence>
<dbReference type="EMBL" id="VSIX01000027">
    <property type="protein sequence ID" value="TYB31834.1"/>
    <property type="molecule type" value="Genomic_DNA"/>
</dbReference>
<gene>
    <name evidence="2" type="ORF">FXF47_02120</name>
</gene>
<evidence type="ECO:0000313" key="2">
    <source>
        <dbReference type="EMBL" id="TYB31834.1"/>
    </source>
</evidence>
<dbReference type="InterPro" id="IPR005302">
    <property type="entry name" value="MoCF_Sase_C"/>
</dbReference>
<comment type="caution">
    <text evidence="2">The sequence shown here is derived from an EMBL/GenBank/DDBJ whole genome shotgun (WGS) entry which is preliminary data.</text>
</comment>
<reference evidence="2" key="1">
    <citation type="submission" date="2019-08" db="EMBL/GenBank/DDBJ databases">
        <title>Genomic characterization of a novel candidate phylum (ARYD3) from a high temperature, high salinity tertiary oil reservoir in north central Oklahoma, USA.</title>
        <authorList>
            <person name="Youssef N.H."/>
            <person name="Yadav A."/>
            <person name="Elshahed M.S."/>
        </authorList>
    </citation>
    <scope>NUCLEOTIDE SEQUENCE [LARGE SCALE GENOMIC DNA]</scope>
    <source>
        <strain evidence="2">ARYD3</strain>
    </source>
</reference>
<proteinExistence type="predicted"/>
<evidence type="ECO:0000313" key="3">
    <source>
        <dbReference type="Proteomes" id="UP000324143"/>
    </source>
</evidence>
<dbReference type="InterPro" id="IPR011037">
    <property type="entry name" value="Pyrv_Knase-like_insert_dom_sf"/>
</dbReference>
<dbReference type="InterPro" id="IPR052716">
    <property type="entry name" value="MOSC_domain"/>
</dbReference>
<dbReference type="SUPFAM" id="SSF50800">
    <property type="entry name" value="PK beta-barrel domain-like"/>
    <property type="match status" value="1"/>
</dbReference>
<dbReference type="AlphaFoldDB" id="A0A5D0MDJ1"/>
<dbReference type="Gene3D" id="2.40.33.20">
    <property type="entry name" value="PK beta-barrel domain-like"/>
    <property type="match status" value="1"/>
</dbReference>
<dbReference type="Proteomes" id="UP000324143">
    <property type="component" value="Unassembled WGS sequence"/>
</dbReference>
<dbReference type="PROSITE" id="PS51340">
    <property type="entry name" value="MOSC"/>
    <property type="match status" value="1"/>
</dbReference>
<name>A0A5D0MDJ1_9BACT</name>
<dbReference type="GO" id="GO:0030170">
    <property type="term" value="F:pyridoxal phosphate binding"/>
    <property type="evidence" value="ECO:0007669"/>
    <property type="project" value="InterPro"/>
</dbReference>
<dbReference type="PANTHER" id="PTHR36930">
    <property type="entry name" value="METAL-SULFUR CLUSTER BIOSYNTHESIS PROTEINS YUAD-RELATED"/>
    <property type="match status" value="1"/>
</dbReference>
<keyword evidence="3" id="KW-1185">Reference proteome</keyword>
<feature type="domain" description="MOSC" evidence="1">
    <location>
        <begin position="17"/>
        <end position="143"/>
    </location>
</feature>
<dbReference type="PANTHER" id="PTHR36930:SF1">
    <property type="entry name" value="MOSC DOMAIN-CONTAINING PROTEIN"/>
    <property type="match status" value="1"/>
</dbReference>
<accession>A0A5D0MDJ1</accession>
<dbReference type="GO" id="GO:0003824">
    <property type="term" value="F:catalytic activity"/>
    <property type="evidence" value="ECO:0007669"/>
    <property type="project" value="InterPro"/>
</dbReference>
<dbReference type="GO" id="GO:0030151">
    <property type="term" value="F:molybdenum ion binding"/>
    <property type="evidence" value="ECO:0007669"/>
    <property type="project" value="InterPro"/>
</dbReference>
<evidence type="ECO:0000259" key="1">
    <source>
        <dbReference type="PROSITE" id="PS51340"/>
    </source>
</evidence>
<protein>
    <submittedName>
        <fullName evidence="2">MOSC domain-containing protein</fullName>
    </submittedName>
</protein>